<dbReference type="EMBL" id="GBRH01207626">
    <property type="protein sequence ID" value="JAD90269.1"/>
    <property type="molecule type" value="Transcribed_RNA"/>
</dbReference>
<sequence>MSLNISVQIQNWEHQIRQWKHEPTCYGLSGPDHFGDEYVVSFCSFPHCSCSYSLLGYREGLLSVWASSSGSAFCSSHRDTAFQQLMAQTFAQ</sequence>
<reference evidence="1" key="2">
    <citation type="journal article" date="2015" name="Data Brief">
        <title>Shoot transcriptome of the giant reed, Arundo donax.</title>
        <authorList>
            <person name="Barrero R.A."/>
            <person name="Guerrero F.D."/>
            <person name="Moolhuijzen P."/>
            <person name="Goolsby J.A."/>
            <person name="Tidwell J."/>
            <person name="Bellgard S.E."/>
            <person name="Bellgard M.I."/>
        </authorList>
    </citation>
    <scope>NUCLEOTIDE SEQUENCE</scope>
    <source>
        <tissue evidence="1">Shoot tissue taken approximately 20 cm above the soil surface</tissue>
    </source>
</reference>
<organism evidence="1">
    <name type="scientific">Arundo donax</name>
    <name type="common">Giant reed</name>
    <name type="synonym">Donax arundinaceus</name>
    <dbReference type="NCBI Taxonomy" id="35708"/>
    <lineage>
        <taxon>Eukaryota</taxon>
        <taxon>Viridiplantae</taxon>
        <taxon>Streptophyta</taxon>
        <taxon>Embryophyta</taxon>
        <taxon>Tracheophyta</taxon>
        <taxon>Spermatophyta</taxon>
        <taxon>Magnoliopsida</taxon>
        <taxon>Liliopsida</taxon>
        <taxon>Poales</taxon>
        <taxon>Poaceae</taxon>
        <taxon>PACMAD clade</taxon>
        <taxon>Arundinoideae</taxon>
        <taxon>Arundineae</taxon>
        <taxon>Arundo</taxon>
    </lineage>
</organism>
<evidence type="ECO:0000313" key="1">
    <source>
        <dbReference type="EMBL" id="JAD90269.1"/>
    </source>
</evidence>
<name>A0A0A9DNX2_ARUDO</name>
<proteinExistence type="predicted"/>
<accession>A0A0A9DNX2</accession>
<protein>
    <submittedName>
        <fullName evidence="1">Uncharacterized protein</fullName>
    </submittedName>
</protein>
<reference evidence="1" key="1">
    <citation type="submission" date="2014-09" db="EMBL/GenBank/DDBJ databases">
        <authorList>
            <person name="Magalhaes I.L.F."/>
            <person name="Oliveira U."/>
            <person name="Santos F.R."/>
            <person name="Vidigal T.H.D.A."/>
            <person name="Brescovit A.D."/>
            <person name="Santos A.J."/>
        </authorList>
    </citation>
    <scope>NUCLEOTIDE SEQUENCE</scope>
    <source>
        <tissue evidence="1">Shoot tissue taken approximately 20 cm above the soil surface</tissue>
    </source>
</reference>
<dbReference type="AlphaFoldDB" id="A0A0A9DNX2"/>